<reference evidence="1 2" key="1">
    <citation type="submission" date="2020-01" db="EMBL/GenBank/DDBJ databases">
        <title>A novel Bacillus sp. from Pasinler.</title>
        <authorList>
            <person name="Adiguzel A."/>
            <person name="Ay H."/>
            <person name="Baltaci M.O."/>
        </authorList>
    </citation>
    <scope>NUCLEOTIDE SEQUENCE [LARGE SCALE GENOMIC DNA]</scope>
    <source>
        <strain evidence="1 2">P1</strain>
    </source>
</reference>
<protein>
    <submittedName>
        <fullName evidence="1">Uncharacterized protein</fullName>
    </submittedName>
</protein>
<dbReference type="InterPro" id="IPR053916">
    <property type="entry name" value="DUF6978"/>
</dbReference>
<sequence length="160" mass="18676">MDLNTINELIDCLKKIIHQSQSIDIPKKGESLKLELKSTSFYFFIDINRKGRKKPKCTFQLREHQHKDKPLLRLDILGPAHPNPPGDFPYAGEIISCPHLHIAHPEYGDSIAYPLNNVYAKMYLTEEELKEIEILLRKFLERCNVGNINDYTFNYQSELF</sequence>
<evidence type="ECO:0000313" key="1">
    <source>
        <dbReference type="EMBL" id="NCU16829.1"/>
    </source>
</evidence>
<dbReference type="RefSeq" id="WP_161919663.1">
    <property type="nucleotide sequence ID" value="NZ_JAACYS010000009.1"/>
</dbReference>
<proteinExistence type="predicted"/>
<comment type="caution">
    <text evidence="1">The sequence shown here is derived from an EMBL/GenBank/DDBJ whole genome shotgun (WGS) entry which is preliminary data.</text>
</comment>
<evidence type="ECO:0000313" key="2">
    <source>
        <dbReference type="Proteomes" id="UP000743899"/>
    </source>
</evidence>
<dbReference type="Pfam" id="PF22398">
    <property type="entry name" value="DUF6978"/>
    <property type="match status" value="1"/>
</dbReference>
<accession>A0ABX0A4G1</accession>
<dbReference type="EMBL" id="JAACYS010000009">
    <property type="protein sequence ID" value="NCU16829.1"/>
    <property type="molecule type" value="Genomic_DNA"/>
</dbReference>
<dbReference type="Proteomes" id="UP000743899">
    <property type="component" value="Unassembled WGS sequence"/>
</dbReference>
<gene>
    <name evidence="1" type="ORF">GW534_03450</name>
</gene>
<organism evidence="1 2">
    <name type="scientific">Pallidibacillus pasinlerensis</name>
    <dbReference type="NCBI Taxonomy" id="2703818"/>
    <lineage>
        <taxon>Bacteria</taxon>
        <taxon>Bacillati</taxon>
        <taxon>Bacillota</taxon>
        <taxon>Bacilli</taxon>
        <taxon>Bacillales</taxon>
        <taxon>Bacillaceae</taxon>
        <taxon>Pallidibacillus</taxon>
    </lineage>
</organism>
<keyword evidence="2" id="KW-1185">Reference proteome</keyword>
<name>A0ABX0A4G1_9BACI</name>